<accession>A0A8J7AZA9</accession>
<proteinExistence type="predicted"/>
<keyword evidence="2" id="KW-1185">Reference proteome</keyword>
<sequence>MRRAASTLELAGLGGNGWDRSILPGYGRRHHRPEPWPQLWGYPTC</sequence>
<comment type="caution">
    <text evidence="1">The sequence shown here is derived from an EMBL/GenBank/DDBJ whole genome shotgun (WGS) entry which is preliminary data.</text>
</comment>
<organism evidence="1 2">
    <name type="scientific">Vasconcelosia minhoensis LEGE 07310</name>
    <dbReference type="NCBI Taxonomy" id="915328"/>
    <lineage>
        <taxon>Bacteria</taxon>
        <taxon>Bacillati</taxon>
        <taxon>Cyanobacteriota</taxon>
        <taxon>Cyanophyceae</taxon>
        <taxon>Nodosilineales</taxon>
        <taxon>Cymatolegaceae</taxon>
        <taxon>Vasconcelosia</taxon>
        <taxon>Vasconcelosia minhoensis</taxon>
    </lineage>
</organism>
<reference evidence="1" key="1">
    <citation type="submission" date="2020-10" db="EMBL/GenBank/DDBJ databases">
        <authorList>
            <person name="Castelo-Branco R."/>
            <person name="Eusebio N."/>
            <person name="Adriana R."/>
            <person name="Vieira A."/>
            <person name="Brugerolle De Fraissinette N."/>
            <person name="Rezende De Castro R."/>
            <person name="Schneider M.P."/>
            <person name="Vasconcelos V."/>
            <person name="Leao P.N."/>
        </authorList>
    </citation>
    <scope>NUCLEOTIDE SEQUENCE</scope>
    <source>
        <strain evidence="1">LEGE 07310</strain>
    </source>
</reference>
<dbReference type="Proteomes" id="UP000636505">
    <property type="component" value="Unassembled WGS sequence"/>
</dbReference>
<dbReference type="RefSeq" id="WP_193909776.1">
    <property type="nucleotide sequence ID" value="NZ_JADEXG010000048.1"/>
</dbReference>
<protein>
    <submittedName>
        <fullName evidence="1">Uncharacterized protein</fullName>
    </submittedName>
</protein>
<gene>
    <name evidence="1" type="ORF">IQ241_17835</name>
</gene>
<dbReference type="EMBL" id="JADEXG010000048">
    <property type="protein sequence ID" value="MBE9079137.1"/>
    <property type="molecule type" value="Genomic_DNA"/>
</dbReference>
<name>A0A8J7AZA9_9CYAN</name>
<dbReference type="AlphaFoldDB" id="A0A8J7AZA9"/>
<evidence type="ECO:0000313" key="1">
    <source>
        <dbReference type="EMBL" id="MBE9079137.1"/>
    </source>
</evidence>
<evidence type="ECO:0000313" key="2">
    <source>
        <dbReference type="Proteomes" id="UP000636505"/>
    </source>
</evidence>